<accession>A0A439CLT2</accession>
<keyword evidence="3" id="KW-1185">Reference proteome</keyword>
<evidence type="ECO:0000313" key="2">
    <source>
        <dbReference type="EMBL" id="RWA03115.1"/>
    </source>
</evidence>
<gene>
    <name evidence="2" type="ORF">EKO27_g11990</name>
</gene>
<feature type="region of interest" description="Disordered" evidence="1">
    <location>
        <begin position="1"/>
        <end position="75"/>
    </location>
</feature>
<dbReference type="EMBL" id="RYZI01000938">
    <property type="protein sequence ID" value="RWA03115.1"/>
    <property type="molecule type" value="Genomic_DNA"/>
</dbReference>
<protein>
    <submittedName>
        <fullName evidence="2">Uncharacterized protein</fullName>
    </submittedName>
</protein>
<comment type="caution">
    <text evidence="2">The sequence shown here is derived from an EMBL/GenBank/DDBJ whole genome shotgun (WGS) entry which is preliminary data.</text>
</comment>
<organism evidence="2 3">
    <name type="scientific">Xylaria grammica</name>
    <dbReference type="NCBI Taxonomy" id="363999"/>
    <lineage>
        <taxon>Eukaryota</taxon>
        <taxon>Fungi</taxon>
        <taxon>Dikarya</taxon>
        <taxon>Ascomycota</taxon>
        <taxon>Pezizomycotina</taxon>
        <taxon>Sordariomycetes</taxon>
        <taxon>Xylariomycetidae</taxon>
        <taxon>Xylariales</taxon>
        <taxon>Xylariaceae</taxon>
        <taxon>Xylaria</taxon>
    </lineage>
</organism>
<feature type="compositionally biased region" description="Polar residues" evidence="1">
    <location>
        <begin position="37"/>
        <end position="51"/>
    </location>
</feature>
<name>A0A439CLT2_9PEZI</name>
<proteinExistence type="predicted"/>
<dbReference type="AlphaFoldDB" id="A0A439CLT2"/>
<evidence type="ECO:0000313" key="3">
    <source>
        <dbReference type="Proteomes" id="UP000286045"/>
    </source>
</evidence>
<dbReference type="STRING" id="363999.A0A439CLT2"/>
<reference evidence="2 3" key="1">
    <citation type="submission" date="2018-12" db="EMBL/GenBank/DDBJ databases">
        <title>Draft genome sequence of Xylaria grammica IHI A82.</title>
        <authorList>
            <person name="Buettner E."/>
            <person name="Kellner H."/>
        </authorList>
    </citation>
    <scope>NUCLEOTIDE SEQUENCE [LARGE SCALE GENOMIC DNA]</scope>
    <source>
        <strain evidence="2 3">IHI A82</strain>
    </source>
</reference>
<evidence type="ECO:0000256" key="1">
    <source>
        <dbReference type="SAM" id="MobiDB-lite"/>
    </source>
</evidence>
<sequence length="163" mass="17290">MEENTSRPSGLKPPSTKLPTLVSSHSSHRNQGLYEITDSQNNARSQYTATGLANGLKRNAPAPGGNTLPSSKTTLAHLDTKAAVPDAKRKPMATGIDFQGKTPGTSIASTKAVKGASLKDLVGGTTPLVQNPTELETPTSNWRRPMSLRFTSIEARWDALVAP</sequence>
<dbReference type="Proteomes" id="UP000286045">
    <property type="component" value="Unassembled WGS sequence"/>
</dbReference>